<dbReference type="EMBL" id="JAACJJ010000057">
    <property type="protein sequence ID" value="KAF5311002.1"/>
    <property type="molecule type" value="Genomic_DNA"/>
</dbReference>
<keyword evidence="8" id="KW-0503">Monooxygenase</keyword>
<proteinExistence type="inferred from homology"/>
<dbReference type="OrthoDB" id="2789670at2759"/>
<evidence type="ECO:0000313" key="9">
    <source>
        <dbReference type="EMBL" id="KAF5311002.1"/>
    </source>
</evidence>
<dbReference type="PRINTS" id="PR00463">
    <property type="entry name" value="EP450I"/>
</dbReference>
<gene>
    <name evidence="9" type="ORF">D9619_007928</name>
</gene>
<dbReference type="GO" id="GO:0016705">
    <property type="term" value="F:oxidoreductase activity, acting on paired donors, with incorporation or reduction of molecular oxygen"/>
    <property type="evidence" value="ECO:0007669"/>
    <property type="project" value="InterPro"/>
</dbReference>
<keyword evidence="6" id="KW-0560">Oxidoreductase</keyword>
<evidence type="ECO:0000256" key="2">
    <source>
        <dbReference type="ARBA" id="ARBA00005179"/>
    </source>
</evidence>
<dbReference type="Gene3D" id="1.10.630.10">
    <property type="entry name" value="Cytochrome P450"/>
    <property type="match status" value="1"/>
</dbReference>
<dbReference type="InterPro" id="IPR036396">
    <property type="entry name" value="Cyt_P450_sf"/>
</dbReference>
<evidence type="ECO:0000256" key="8">
    <source>
        <dbReference type="ARBA" id="ARBA00023033"/>
    </source>
</evidence>
<evidence type="ECO:0000256" key="6">
    <source>
        <dbReference type="ARBA" id="ARBA00023002"/>
    </source>
</evidence>
<dbReference type="InterPro" id="IPR002401">
    <property type="entry name" value="Cyt_P450_E_grp-I"/>
</dbReference>
<dbReference type="InterPro" id="IPR001128">
    <property type="entry name" value="Cyt_P450"/>
</dbReference>
<evidence type="ECO:0000256" key="4">
    <source>
        <dbReference type="ARBA" id="ARBA00022617"/>
    </source>
</evidence>
<accession>A0A8H5AVP3</accession>
<dbReference type="PANTHER" id="PTHR46300:SF7">
    <property type="entry name" value="P450, PUTATIVE (EUROFUNG)-RELATED"/>
    <property type="match status" value="1"/>
</dbReference>
<evidence type="ECO:0000256" key="5">
    <source>
        <dbReference type="ARBA" id="ARBA00022723"/>
    </source>
</evidence>
<keyword evidence="4" id="KW-0349">Heme</keyword>
<evidence type="ECO:0000256" key="3">
    <source>
        <dbReference type="ARBA" id="ARBA00010617"/>
    </source>
</evidence>
<dbReference type="Pfam" id="PF00067">
    <property type="entry name" value="p450"/>
    <property type="match status" value="1"/>
</dbReference>
<sequence length="492" mass="55156">MACPIFMGLWGYKCPPIALTQLLPTLIVHPTMPVVVTSLSLQSLSTLVIIVALTVAARPFVGYFLFRLNRPPYPPGPKPRWLVGNLFDIPTKNFPQEFVNWGKKYNSDILHASALGNHIIVLNKRADVEELFERRAAIYSDRAPMPMTSLLGWEKNFPFQPYGSFWRLHRKIFKQNFGQPSVRRYYEPIIAERVGHALRGLAEKPEMFEDCCKTFSVSIPFVSMYGYSIDSLMDPIVSATTEAVAIAASLLLPGATLLNIFPVLRSIPTWVPGTSARRMAEKARAIEEKTSTWLINNLRMRMTKPDGTHSESDSEPSLIGRLWSAEARGQVVSAEEEEATYNVASTAYSAATDTTISSTTTFIYLMAVNPEAQRKAQAEIDQVVGADRLPNLGDRESMPYVEAVYREVMRWKPPLPIAAPHHLREDDYYKGYFLPKDPHAFKPERFFDGAGALLESDPYVAFGIGRRSKSIHSNPHTEILTLLDTGPALVFT</sequence>
<evidence type="ECO:0008006" key="11">
    <source>
        <dbReference type="Google" id="ProtNLM"/>
    </source>
</evidence>
<dbReference type="GO" id="GO:0020037">
    <property type="term" value="F:heme binding"/>
    <property type="evidence" value="ECO:0007669"/>
    <property type="project" value="InterPro"/>
</dbReference>
<dbReference type="GO" id="GO:0004497">
    <property type="term" value="F:monooxygenase activity"/>
    <property type="evidence" value="ECO:0007669"/>
    <property type="project" value="UniProtKB-KW"/>
</dbReference>
<evidence type="ECO:0000256" key="7">
    <source>
        <dbReference type="ARBA" id="ARBA00023004"/>
    </source>
</evidence>
<comment type="cofactor">
    <cofactor evidence="1">
        <name>heme</name>
        <dbReference type="ChEBI" id="CHEBI:30413"/>
    </cofactor>
</comment>
<comment type="similarity">
    <text evidence="3">Belongs to the cytochrome P450 family.</text>
</comment>
<reference evidence="9 10" key="1">
    <citation type="journal article" date="2020" name="ISME J.">
        <title>Uncovering the hidden diversity of litter-decomposition mechanisms in mushroom-forming fungi.</title>
        <authorList>
            <person name="Floudas D."/>
            <person name="Bentzer J."/>
            <person name="Ahren D."/>
            <person name="Johansson T."/>
            <person name="Persson P."/>
            <person name="Tunlid A."/>
        </authorList>
    </citation>
    <scope>NUCLEOTIDE SEQUENCE [LARGE SCALE GENOMIC DNA]</scope>
    <source>
        <strain evidence="9 10">CBS 101986</strain>
    </source>
</reference>
<dbReference type="Proteomes" id="UP000567179">
    <property type="component" value="Unassembled WGS sequence"/>
</dbReference>
<keyword evidence="5" id="KW-0479">Metal-binding</keyword>
<name>A0A8H5AVP3_9AGAR</name>
<dbReference type="GO" id="GO:0005506">
    <property type="term" value="F:iron ion binding"/>
    <property type="evidence" value="ECO:0007669"/>
    <property type="project" value="InterPro"/>
</dbReference>
<organism evidence="9 10">
    <name type="scientific">Psilocybe cf. subviscida</name>
    <dbReference type="NCBI Taxonomy" id="2480587"/>
    <lineage>
        <taxon>Eukaryota</taxon>
        <taxon>Fungi</taxon>
        <taxon>Dikarya</taxon>
        <taxon>Basidiomycota</taxon>
        <taxon>Agaricomycotina</taxon>
        <taxon>Agaricomycetes</taxon>
        <taxon>Agaricomycetidae</taxon>
        <taxon>Agaricales</taxon>
        <taxon>Agaricineae</taxon>
        <taxon>Strophariaceae</taxon>
        <taxon>Psilocybe</taxon>
    </lineage>
</organism>
<keyword evidence="10" id="KW-1185">Reference proteome</keyword>
<dbReference type="AlphaFoldDB" id="A0A8H5AVP3"/>
<dbReference type="SUPFAM" id="SSF48264">
    <property type="entry name" value="Cytochrome P450"/>
    <property type="match status" value="1"/>
</dbReference>
<dbReference type="InterPro" id="IPR050364">
    <property type="entry name" value="Cytochrome_P450_fung"/>
</dbReference>
<dbReference type="PANTHER" id="PTHR46300">
    <property type="entry name" value="P450, PUTATIVE (EUROFUNG)-RELATED-RELATED"/>
    <property type="match status" value="1"/>
</dbReference>
<evidence type="ECO:0000313" key="10">
    <source>
        <dbReference type="Proteomes" id="UP000567179"/>
    </source>
</evidence>
<evidence type="ECO:0000256" key="1">
    <source>
        <dbReference type="ARBA" id="ARBA00001971"/>
    </source>
</evidence>
<protein>
    <recommendedName>
        <fullName evidence="11">Cytochrome P450</fullName>
    </recommendedName>
</protein>
<comment type="pathway">
    <text evidence="2">Secondary metabolite biosynthesis.</text>
</comment>
<comment type="caution">
    <text evidence="9">The sequence shown here is derived from an EMBL/GenBank/DDBJ whole genome shotgun (WGS) entry which is preliminary data.</text>
</comment>
<keyword evidence="7" id="KW-0408">Iron</keyword>